<dbReference type="RefSeq" id="WP_160763667.1">
    <property type="nucleotide sequence ID" value="NZ_WUPT01000001.1"/>
</dbReference>
<sequence>MAYDEGLAELLRGDLAEFGTIEERRMFGGLCFMKDGHMLCGVHKGGGMFRVGKSRHSQALKIDGTSPMAFTGRPMGGLVDVTDEALADDARRSALMALALANVADLPPRV</sequence>
<keyword evidence="3" id="KW-1185">Reference proteome</keyword>
<dbReference type="Gene3D" id="3.30.1460.30">
    <property type="entry name" value="YgaC/TfoX-N like chaperone"/>
    <property type="match status" value="1"/>
</dbReference>
<dbReference type="Proteomes" id="UP000480350">
    <property type="component" value="Unassembled WGS sequence"/>
</dbReference>
<evidence type="ECO:0000313" key="2">
    <source>
        <dbReference type="EMBL" id="MXQ07811.1"/>
    </source>
</evidence>
<reference evidence="2 3" key="1">
    <citation type="submission" date="2019-12" db="EMBL/GenBank/DDBJ databases">
        <authorList>
            <person name="Lee S.D."/>
        </authorList>
    </citation>
    <scope>NUCLEOTIDE SEQUENCE [LARGE SCALE GENOMIC DNA]</scope>
    <source>
        <strain evidence="2 3">GH1-50</strain>
    </source>
</reference>
<dbReference type="AlphaFoldDB" id="A0A7C9MCU3"/>
<feature type="domain" description="TfoX N-terminal" evidence="1">
    <location>
        <begin position="15"/>
        <end position="101"/>
    </location>
</feature>
<dbReference type="InterPro" id="IPR007076">
    <property type="entry name" value="TfoX_N"/>
</dbReference>
<dbReference type="Pfam" id="PF04993">
    <property type="entry name" value="TfoX_N"/>
    <property type="match status" value="1"/>
</dbReference>
<dbReference type="EMBL" id="WUPT01000001">
    <property type="protein sequence ID" value="MXQ07811.1"/>
    <property type="molecule type" value="Genomic_DNA"/>
</dbReference>
<dbReference type="SUPFAM" id="SSF159894">
    <property type="entry name" value="YgaC/TfoX-N like"/>
    <property type="match status" value="1"/>
</dbReference>
<organism evidence="2 3">
    <name type="scientific">Kangsaoukella pontilimi</name>
    <dbReference type="NCBI Taxonomy" id="2691042"/>
    <lineage>
        <taxon>Bacteria</taxon>
        <taxon>Pseudomonadati</taxon>
        <taxon>Pseudomonadota</taxon>
        <taxon>Alphaproteobacteria</taxon>
        <taxon>Rhodobacterales</taxon>
        <taxon>Paracoccaceae</taxon>
        <taxon>Kangsaoukella</taxon>
    </lineage>
</organism>
<evidence type="ECO:0000259" key="1">
    <source>
        <dbReference type="Pfam" id="PF04993"/>
    </source>
</evidence>
<evidence type="ECO:0000313" key="3">
    <source>
        <dbReference type="Proteomes" id="UP000480350"/>
    </source>
</evidence>
<protein>
    <recommendedName>
        <fullName evidence="1">TfoX N-terminal domain-containing protein</fullName>
    </recommendedName>
</protein>
<proteinExistence type="predicted"/>
<accession>A0A7C9MCU3</accession>
<gene>
    <name evidence="2" type="ORF">GQ651_08120</name>
</gene>
<comment type="caution">
    <text evidence="2">The sequence shown here is derived from an EMBL/GenBank/DDBJ whole genome shotgun (WGS) entry which is preliminary data.</text>
</comment>
<reference evidence="2 3" key="2">
    <citation type="submission" date="2020-03" db="EMBL/GenBank/DDBJ databases">
        <title>Kangsaoukella pontilimi gen. nov., sp. nov., a new member of the family Rhodobacteraceae isolated from a tidal mudflat.</title>
        <authorList>
            <person name="Kim I.S."/>
        </authorList>
    </citation>
    <scope>NUCLEOTIDE SEQUENCE [LARGE SCALE GENOMIC DNA]</scope>
    <source>
        <strain evidence="2 3">GH1-50</strain>
    </source>
</reference>
<name>A0A7C9MCU3_9RHOB</name>